<dbReference type="InterPro" id="IPR012337">
    <property type="entry name" value="RNaseH-like_sf"/>
</dbReference>
<dbReference type="InterPro" id="IPR036397">
    <property type="entry name" value="RNaseH_sf"/>
</dbReference>
<evidence type="ECO:0000313" key="3">
    <source>
        <dbReference type="Proteomes" id="UP000568751"/>
    </source>
</evidence>
<dbReference type="GO" id="GO:0015074">
    <property type="term" value="P:DNA integration"/>
    <property type="evidence" value="ECO:0007669"/>
    <property type="project" value="InterPro"/>
</dbReference>
<dbReference type="Proteomes" id="UP000568751">
    <property type="component" value="Unassembled WGS sequence"/>
</dbReference>
<name>A0A853F2H1_9GAMM</name>
<accession>A0A853F2H1</accession>
<protein>
    <submittedName>
        <fullName evidence="2">IS3 family transposase</fullName>
    </submittedName>
</protein>
<sequence length="189" mass="21860">MLIIPIYAKVSNNILNREFIATTPNSKWVSDTTFVWTQQGWLYLATVIDLYSRKVAGWSMGKNNDTALVIDALSMAIKNKPRQQQVLLHSDQGSTYRAYEYLALFKANNITQSMSRKGECYDNAVAESFFNTLKTELVNQQTYQTRAQATSAIFEYIEVFYNKIKRHSTVGYYSPNDYEQAFYKENYPT</sequence>
<proteinExistence type="predicted"/>
<dbReference type="PANTHER" id="PTHR46889">
    <property type="entry name" value="TRANSPOSASE INSF FOR INSERTION SEQUENCE IS3B-RELATED"/>
    <property type="match status" value="1"/>
</dbReference>
<dbReference type="InterPro" id="IPR050900">
    <property type="entry name" value="Transposase_IS3/IS150/IS904"/>
</dbReference>
<dbReference type="InterPro" id="IPR001584">
    <property type="entry name" value="Integrase_cat-core"/>
</dbReference>
<dbReference type="GO" id="GO:0003676">
    <property type="term" value="F:nucleic acid binding"/>
    <property type="evidence" value="ECO:0007669"/>
    <property type="project" value="InterPro"/>
</dbReference>
<feature type="domain" description="Integrase catalytic" evidence="1">
    <location>
        <begin position="20"/>
        <end position="183"/>
    </location>
</feature>
<reference evidence="2 3" key="1">
    <citation type="submission" date="2020-05" db="EMBL/GenBank/DDBJ databases">
        <title>Horizontal transmission and recombination maintain forever young bacterial symbiont genomes.</title>
        <authorList>
            <person name="Russell S.L."/>
            <person name="Pepper-Tunick E."/>
            <person name="Svedberg J."/>
            <person name="Byrne A."/>
            <person name="Ruelas Castillo J."/>
            <person name="Vollmers C."/>
            <person name="Beinart R.A."/>
            <person name="Corbett-Detig R."/>
        </authorList>
    </citation>
    <scope>NUCLEOTIDE SEQUENCE [LARGE SCALE GENOMIC DNA]</scope>
    <source>
        <strain evidence="2">455</strain>
    </source>
</reference>
<dbReference type="InterPro" id="IPR048020">
    <property type="entry name" value="Transpos_IS3"/>
</dbReference>
<organism evidence="2 3">
    <name type="scientific">Candidatus Thiodubiliella endoseptemdiera</name>
    <dbReference type="NCBI Taxonomy" id="2738886"/>
    <lineage>
        <taxon>Bacteria</taxon>
        <taxon>Pseudomonadati</taxon>
        <taxon>Pseudomonadota</taxon>
        <taxon>Gammaproteobacteria</taxon>
        <taxon>Candidatus Pseudothioglobaceae</taxon>
        <taxon>Candidatus Thiodubiliella</taxon>
    </lineage>
</organism>
<dbReference type="AlphaFoldDB" id="A0A853F2H1"/>
<dbReference type="PROSITE" id="PS50994">
    <property type="entry name" value="INTEGRASE"/>
    <property type="match status" value="1"/>
</dbReference>
<dbReference type="SUPFAM" id="SSF53098">
    <property type="entry name" value="Ribonuclease H-like"/>
    <property type="match status" value="1"/>
</dbReference>
<dbReference type="PANTHER" id="PTHR46889:SF4">
    <property type="entry name" value="TRANSPOSASE INSO FOR INSERTION SEQUENCE ELEMENT IS911B-RELATED"/>
    <property type="match status" value="1"/>
</dbReference>
<dbReference type="Pfam" id="PF00665">
    <property type="entry name" value="rve"/>
    <property type="match status" value="1"/>
</dbReference>
<dbReference type="EMBL" id="JACCHT010000001">
    <property type="protein sequence ID" value="NYT27131.1"/>
    <property type="molecule type" value="Genomic_DNA"/>
</dbReference>
<dbReference type="Pfam" id="PF13333">
    <property type="entry name" value="rve_2"/>
    <property type="match status" value="1"/>
</dbReference>
<gene>
    <name evidence="2" type="ORF">H0A76_04080</name>
</gene>
<evidence type="ECO:0000259" key="1">
    <source>
        <dbReference type="PROSITE" id="PS50994"/>
    </source>
</evidence>
<evidence type="ECO:0000313" key="2">
    <source>
        <dbReference type="EMBL" id="NYT27131.1"/>
    </source>
</evidence>
<comment type="caution">
    <text evidence="2">The sequence shown here is derived from an EMBL/GenBank/DDBJ whole genome shotgun (WGS) entry which is preliminary data.</text>
</comment>
<dbReference type="NCBIfam" id="NF033516">
    <property type="entry name" value="transpos_IS3"/>
    <property type="match status" value="1"/>
</dbReference>
<dbReference type="Gene3D" id="3.30.420.10">
    <property type="entry name" value="Ribonuclease H-like superfamily/Ribonuclease H"/>
    <property type="match status" value="1"/>
</dbReference>